<organism evidence="2 3">
    <name type="scientific">Arctia plantaginis</name>
    <name type="common">Wood tiger moth</name>
    <name type="synonym">Phalaena plantaginis</name>
    <dbReference type="NCBI Taxonomy" id="874455"/>
    <lineage>
        <taxon>Eukaryota</taxon>
        <taxon>Metazoa</taxon>
        <taxon>Ecdysozoa</taxon>
        <taxon>Arthropoda</taxon>
        <taxon>Hexapoda</taxon>
        <taxon>Insecta</taxon>
        <taxon>Pterygota</taxon>
        <taxon>Neoptera</taxon>
        <taxon>Endopterygota</taxon>
        <taxon>Lepidoptera</taxon>
        <taxon>Glossata</taxon>
        <taxon>Ditrysia</taxon>
        <taxon>Noctuoidea</taxon>
        <taxon>Erebidae</taxon>
        <taxon>Arctiinae</taxon>
        <taxon>Arctia</taxon>
    </lineage>
</organism>
<dbReference type="EMBL" id="CADEBD010000284">
    <property type="protein sequence ID" value="CAB3228893.1"/>
    <property type="molecule type" value="Genomic_DNA"/>
</dbReference>
<comment type="caution">
    <text evidence="2">The sequence shown here is derived from an EMBL/GenBank/DDBJ whole genome shotgun (WGS) entry which is preliminary data.</text>
</comment>
<dbReference type="Gene3D" id="3.40.630.10">
    <property type="entry name" value="Zn peptidases"/>
    <property type="match status" value="1"/>
</dbReference>
<dbReference type="OrthoDB" id="541276at2759"/>
<evidence type="ECO:0000313" key="2">
    <source>
        <dbReference type="EMBL" id="CAB3228893.1"/>
    </source>
</evidence>
<feature type="compositionally biased region" description="Basic and acidic residues" evidence="1">
    <location>
        <begin position="121"/>
        <end position="143"/>
    </location>
</feature>
<proteinExistence type="predicted"/>
<protein>
    <recommendedName>
        <fullName evidence="4">Carboxypeptidase</fullName>
    </recommendedName>
</protein>
<feature type="compositionally biased region" description="Basic and acidic residues" evidence="1">
    <location>
        <begin position="1"/>
        <end position="13"/>
    </location>
</feature>
<dbReference type="AlphaFoldDB" id="A0A8S0ZAU0"/>
<feature type="compositionally biased region" description="Polar residues" evidence="1">
    <location>
        <begin position="14"/>
        <end position="27"/>
    </location>
</feature>
<gene>
    <name evidence="2" type="ORF">APLA_LOCUS3702</name>
</gene>
<dbReference type="SUPFAM" id="SSF53187">
    <property type="entry name" value="Zn-dependent exopeptidases"/>
    <property type="match status" value="1"/>
</dbReference>
<evidence type="ECO:0000313" key="3">
    <source>
        <dbReference type="Proteomes" id="UP000494256"/>
    </source>
</evidence>
<evidence type="ECO:0008006" key="4">
    <source>
        <dbReference type="Google" id="ProtNLM"/>
    </source>
</evidence>
<feature type="compositionally biased region" description="Basic and acidic residues" evidence="1">
    <location>
        <begin position="95"/>
        <end position="107"/>
    </location>
</feature>
<evidence type="ECO:0000256" key="1">
    <source>
        <dbReference type="SAM" id="MobiDB-lite"/>
    </source>
</evidence>
<dbReference type="Proteomes" id="UP000494256">
    <property type="component" value="Unassembled WGS sequence"/>
</dbReference>
<feature type="region of interest" description="Disordered" evidence="1">
    <location>
        <begin position="1"/>
        <end position="172"/>
    </location>
</feature>
<accession>A0A8S0ZAU0</accession>
<sequence>MVDKVNDTQDKSSRLSFRTPQELNRSNTVDDEFNRARLRQHISTDSRGSYRPLDHSPSLRSQPKQHTKEGEKPKHRFLIEKQPNASKYHPHKSHNRIDQTSDNKTEDQNTPDQETTEDSEEPKKKIKTESRPNQIEEKDEKLQTDQGIAKKGHQRIQSDNSKMTVRASRYRDSAEKVRIKKNRFKQSTSISAYEKNTHFGSDRLNPYAINEQMMRFMDKQKDKMNITMEVIGRTAEYNNIILLKITEIKRDKTNYFRVHKYADEAPEKKIIFIVHGLAVRGMGVLMDSEAKFATLMSFYATHLQFFDIFVIPIANPDGFTAVLNGDAILYPRGYTTAQMDDDKYIDIKGELEESLKNATFKIISVAVETLHSWYGIVTGSSVDYASSVYGIPYAMEFCMQIFENLQEESLNQIWRRVVAVVFKNIWKGVNTKNND</sequence>
<reference evidence="2 3" key="1">
    <citation type="submission" date="2020-04" db="EMBL/GenBank/DDBJ databases">
        <authorList>
            <person name="Wallbank WR R."/>
            <person name="Pardo Diaz C."/>
            <person name="Kozak K."/>
            <person name="Martin S."/>
            <person name="Jiggins C."/>
            <person name="Moest M."/>
            <person name="Warren A I."/>
            <person name="Byers J.R.P. K."/>
            <person name="Montejo-Kovacevich G."/>
            <person name="Yen C E."/>
        </authorList>
    </citation>
    <scope>NUCLEOTIDE SEQUENCE [LARGE SCALE GENOMIC DNA]</scope>
</reference>
<name>A0A8S0ZAU0_ARCPL</name>